<name>I4AK88_BERLS</name>
<sequence precursor="true">MKISVKIILFILSILVTIAATEVYQRGQMIKNVHILVKNAAQNPQDTSHFLTEVEILKLVRQDANIDVSNLKIKEIDTRKIENSIKTNNFVSTCQVAIDSKGVLHIEVEELKPLARILNKNSTNGAYITETGKLIPLSPNFTARVMLLSSQKNSDTKLLDTAFWKTPNGKLFINALKEIDKKPFWKAQITQLERDNKGNLIAYPQVGEQLIELGSARNMEDKLTRLKTFYDKIIPIKGWGSYQMISVRYDNQIVCK</sequence>
<protein>
    <recommendedName>
        <fullName evidence="3">Cell division protein FtsQ</fullName>
    </recommendedName>
</protein>
<keyword evidence="2" id="KW-1185">Reference proteome</keyword>
<dbReference type="STRING" id="880071.Fleli_1989"/>
<dbReference type="Proteomes" id="UP000006054">
    <property type="component" value="Chromosome"/>
</dbReference>
<dbReference type="AlphaFoldDB" id="I4AK88"/>
<dbReference type="HOGENOM" id="CLU_064655_0_1_10"/>
<proteinExistence type="predicted"/>
<dbReference type="EMBL" id="CP003345">
    <property type="protein sequence ID" value="AFM04373.1"/>
    <property type="molecule type" value="Genomic_DNA"/>
</dbReference>
<dbReference type="OrthoDB" id="1466667at2"/>
<organism evidence="1 2">
    <name type="scientific">Bernardetia litoralis (strain ATCC 23117 / DSM 6794 / NBRC 15988 / NCIMB 1366 / Fx l1 / Sio-4)</name>
    <name type="common">Flexibacter litoralis</name>
    <dbReference type="NCBI Taxonomy" id="880071"/>
    <lineage>
        <taxon>Bacteria</taxon>
        <taxon>Pseudomonadati</taxon>
        <taxon>Bacteroidota</taxon>
        <taxon>Cytophagia</taxon>
        <taxon>Cytophagales</taxon>
        <taxon>Bernardetiaceae</taxon>
        <taxon>Bernardetia</taxon>
    </lineage>
</organism>
<evidence type="ECO:0008006" key="3">
    <source>
        <dbReference type="Google" id="ProtNLM"/>
    </source>
</evidence>
<accession>I4AK88</accession>
<dbReference type="KEGG" id="fli:Fleli_1989"/>
<evidence type="ECO:0000313" key="2">
    <source>
        <dbReference type="Proteomes" id="UP000006054"/>
    </source>
</evidence>
<evidence type="ECO:0000313" key="1">
    <source>
        <dbReference type="EMBL" id="AFM04373.1"/>
    </source>
</evidence>
<gene>
    <name evidence="1" type="ordered locus">Fleli_1989</name>
</gene>
<dbReference type="RefSeq" id="WP_014797823.1">
    <property type="nucleotide sequence ID" value="NC_018018.1"/>
</dbReference>
<reference evidence="2" key="1">
    <citation type="submission" date="2012-06" db="EMBL/GenBank/DDBJ databases">
        <title>The complete genome of Flexibacter litoralis DSM 6794.</title>
        <authorList>
            <person name="Lucas S."/>
            <person name="Copeland A."/>
            <person name="Lapidus A."/>
            <person name="Glavina del Rio T."/>
            <person name="Dalin E."/>
            <person name="Tice H."/>
            <person name="Bruce D."/>
            <person name="Goodwin L."/>
            <person name="Pitluck S."/>
            <person name="Peters L."/>
            <person name="Ovchinnikova G."/>
            <person name="Lu M."/>
            <person name="Kyrpides N."/>
            <person name="Mavromatis K."/>
            <person name="Ivanova N."/>
            <person name="Brettin T."/>
            <person name="Detter J.C."/>
            <person name="Han C."/>
            <person name="Larimer F."/>
            <person name="Land M."/>
            <person name="Hauser L."/>
            <person name="Markowitz V."/>
            <person name="Cheng J.-F."/>
            <person name="Hugenholtz P."/>
            <person name="Woyke T."/>
            <person name="Wu D."/>
            <person name="Spring S."/>
            <person name="Lang E."/>
            <person name="Kopitz M."/>
            <person name="Brambilla E."/>
            <person name="Klenk H.-P."/>
            <person name="Eisen J.A."/>
        </authorList>
    </citation>
    <scope>NUCLEOTIDE SEQUENCE [LARGE SCALE GENOMIC DNA]</scope>
    <source>
        <strain evidence="2">ATCC 23117 / DSM 6794 / NBRC 15988 / NCIMB 1366 / Sio-4</strain>
    </source>
</reference>
<dbReference type="eggNOG" id="COG1589">
    <property type="taxonomic scope" value="Bacteria"/>
</dbReference>